<dbReference type="InterPro" id="IPR044107">
    <property type="entry name" value="PIKKc_ATM"/>
</dbReference>
<reference evidence="21" key="2">
    <citation type="submission" date="2015-01" db="EMBL/GenBank/DDBJ databases">
        <title>Evolutionary Origins and Diversification of the Mycorrhizal Mutualists.</title>
        <authorList>
            <consortium name="DOE Joint Genome Institute"/>
            <consortium name="Mycorrhizal Genomics Consortium"/>
            <person name="Kohler A."/>
            <person name="Kuo A."/>
            <person name="Nagy L.G."/>
            <person name="Floudas D."/>
            <person name="Copeland A."/>
            <person name="Barry K.W."/>
            <person name="Cichocki N."/>
            <person name="Veneault-Fourrey C."/>
            <person name="LaButti K."/>
            <person name="Lindquist E.A."/>
            <person name="Lipzen A."/>
            <person name="Lundell T."/>
            <person name="Morin E."/>
            <person name="Murat C."/>
            <person name="Riley R."/>
            <person name="Ohm R."/>
            <person name="Sun H."/>
            <person name="Tunlid A."/>
            <person name="Henrissat B."/>
            <person name="Grigoriev I.V."/>
            <person name="Hibbett D.S."/>
            <person name="Martin F."/>
        </authorList>
    </citation>
    <scope>NUCLEOTIDE SEQUENCE [LARGE SCALE GENOMIC DNA]</scope>
    <source>
        <strain evidence="21">MUT 4182</strain>
    </source>
</reference>
<organism evidence="20 21">
    <name type="scientific">Tulasnella calospora MUT 4182</name>
    <dbReference type="NCBI Taxonomy" id="1051891"/>
    <lineage>
        <taxon>Eukaryota</taxon>
        <taxon>Fungi</taxon>
        <taxon>Dikarya</taxon>
        <taxon>Basidiomycota</taxon>
        <taxon>Agaricomycotina</taxon>
        <taxon>Agaricomycetes</taxon>
        <taxon>Cantharellales</taxon>
        <taxon>Tulasnellaceae</taxon>
        <taxon>Tulasnella</taxon>
    </lineage>
</organism>
<reference evidence="20 21" key="1">
    <citation type="submission" date="2014-04" db="EMBL/GenBank/DDBJ databases">
        <authorList>
            <consortium name="DOE Joint Genome Institute"/>
            <person name="Kuo A."/>
            <person name="Girlanda M."/>
            <person name="Perotto S."/>
            <person name="Kohler A."/>
            <person name="Nagy L.G."/>
            <person name="Floudas D."/>
            <person name="Copeland A."/>
            <person name="Barry K.W."/>
            <person name="Cichocki N."/>
            <person name="Veneault-Fourrey C."/>
            <person name="LaButti K."/>
            <person name="Lindquist E.A."/>
            <person name="Lipzen A."/>
            <person name="Lundell T."/>
            <person name="Morin E."/>
            <person name="Murat C."/>
            <person name="Sun H."/>
            <person name="Tunlid A."/>
            <person name="Henrissat B."/>
            <person name="Grigoriev I.V."/>
            <person name="Hibbett D.S."/>
            <person name="Martin F."/>
            <person name="Nordberg H.P."/>
            <person name="Cantor M.N."/>
            <person name="Hua S.X."/>
        </authorList>
    </citation>
    <scope>NUCLEOTIDE SEQUENCE [LARGE SCALE GENOMIC DNA]</scope>
    <source>
        <strain evidence="20 21">MUT 4182</strain>
    </source>
</reference>
<dbReference type="PROSITE" id="PS00916">
    <property type="entry name" value="PI3_4_KINASE_2"/>
    <property type="match status" value="1"/>
</dbReference>
<dbReference type="GO" id="GO:0035556">
    <property type="term" value="P:intracellular signal transduction"/>
    <property type="evidence" value="ECO:0007669"/>
    <property type="project" value="UniProtKB-ARBA"/>
</dbReference>
<dbReference type="STRING" id="1051891.A0A0C3QQ71"/>
<evidence type="ECO:0000313" key="20">
    <source>
        <dbReference type="EMBL" id="KIO30591.1"/>
    </source>
</evidence>
<evidence type="ECO:0000256" key="16">
    <source>
        <dbReference type="ARBA" id="ARBA00048679"/>
    </source>
</evidence>
<dbReference type="Gene3D" id="1.10.1070.11">
    <property type="entry name" value="Phosphatidylinositol 3-/4-kinase, catalytic domain"/>
    <property type="match status" value="1"/>
</dbReference>
<comment type="subcellular location">
    <subcellularLocation>
        <location evidence="1">Nucleus</location>
    </subcellularLocation>
</comment>
<evidence type="ECO:0000256" key="9">
    <source>
        <dbReference type="ARBA" id="ARBA00022840"/>
    </source>
</evidence>
<protein>
    <recommendedName>
        <fullName evidence="3">Serine/threonine-protein kinase TEL1</fullName>
        <ecNumber evidence="2">2.7.11.1</ecNumber>
    </recommendedName>
    <alternativeName>
        <fullName evidence="11">ATM homolog</fullName>
    </alternativeName>
    <alternativeName>
        <fullName evidence="13 14">DNA-damage checkpoint kinase TEL1</fullName>
    </alternativeName>
    <alternativeName>
        <fullName evidence="4">Serine/threonine-protein kinase tel1</fullName>
    </alternativeName>
    <alternativeName>
        <fullName evidence="12">Telomere length regulation protein 1</fullName>
    </alternativeName>
</protein>
<evidence type="ECO:0000256" key="5">
    <source>
        <dbReference type="ARBA" id="ARBA00022679"/>
    </source>
</evidence>
<accession>A0A0C3QQ71</accession>
<dbReference type="PROSITE" id="PS51190">
    <property type="entry name" value="FATC"/>
    <property type="match status" value="1"/>
</dbReference>
<dbReference type="GO" id="GO:0004674">
    <property type="term" value="F:protein serine/threonine kinase activity"/>
    <property type="evidence" value="ECO:0007669"/>
    <property type="project" value="UniProtKB-EC"/>
</dbReference>
<dbReference type="PROSITE" id="PS50290">
    <property type="entry name" value="PI3_4_KINASE_3"/>
    <property type="match status" value="1"/>
</dbReference>
<keyword evidence="5" id="KW-0808">Transferase</keyword>
<feature type="region of interest" description="Disordered" evidence="17">
    <location>
        <begin position="315"/>
        <end position="346"/>
    </location>
</feature>
<evidence type="ECO:0000256" key="11">
    <source>
        <dbReference type="ARBA" id="ARBA00030020"/>
    </source>
</evidence>
<dbReference type="InterPro" id="IPR018936">
    <property type="entry name" value="PI3/4_kinase_CS"/>
</dbReference>
<dbReference type="OrthoDB" id="381190at2759"/>
<evidence type="ECO:0000256" key="1">
    <source>
        <dbReference type="ARBA" id="ARBA00004123"/>
    </source>
</evidence>
<proteinExistence type="predicted"/>
<evidence type="ECO:0000256" key="10">
    <source>
        <dbReference type="ARBA" id="ARBA00023242"/>
    </source>
</evidence>
<dbReference type="GO" id="GO:0005524">
    <property type="term" value="F:ATP binding"/>
    <property type="evidence" value="ECO:0007669"/>
    <property type="project" value="UniProtKB-KW"/>
</dbReference>
<dbReference type="PANTHER" id="PTHR37079">
    <property type="entry name" value="SERINE/THREONINE-PROTEIN KINASE ATM"/>
    <property type="match status" value="1"/>
</dbReference>
<dbReference type="CDD" id="cd05171">
    <property type="entry name" value="PIKKc_ATM"/>
    <property type="match status" value="1"/>
</dbReference>
<evidence type="ECO:0000256" key="3">
    <source>
        <dbReference type="ARBA" id="ARBA00014619"/>
    </source>
</evidence>
<keyword evidence="21" id="KW-1185">Reference proteome</keyword>
<dbReference type="AlphaFoldDB" id="A0A0C3QQ71"/>
<dbReference type="Gene3D" id="3.30.1010.10">
    <property type="entry name" value="Phosphatidylinositol 3-kinase Catalytic Subunit, Chain A, domain 4"/>
    <property type="match status" value="1"/>
</dbReference>
<evidence type="ECO:0000256" key="12">
    <source>
        <dbReference type="ARBA" id="ARBA00030222"/>
    </source>
</evidence>
<keyword evidence="10" id="KW-0539">Nucleus</keyword>
<dbReference type="HOGENOM" id="CLU_000178_9_1_1"/>
<dbReference type="Pfam" id="PF02260">
    <property type="entry name" value="FATC"/>
    <property type="match status" value="1"/>
</dbReference>
<feature type="domain" description="FATC" evidence="19">
    <location>
        <begin position="370"/>
        <end position="406"/>
    </location>
</feature>
<evidence type="ECO:0000256" key="8">
    <source>
        <dbReference type="ARBA" id="ARBA00022777"/>
    </source>
</evidence>
<evidence type="ECO:0000256" key="13">
    <source>
        <dbReference type="ARBA" id="ARBA00031460"/>
    </source>
</evidence>
<evidence type="ECO:0000256" key="2">
    <source>
        <dbReference type="ARBA" id="ARBA00012513"/>
    </source>
</evidence>
<evidence type="ECO:0000256" key="6">
    <source>
        <dbReference type="ARBA" id="ARBA00022741"/>
    </source>
</evidence>
<keyword evidence="6" id="KW-0547">Nucleotide-binding</keyword>
<evidence type="ECO:0000259" key="19">
    <source>
        <dbReference type="PROSITE" id="PS51190"/>
    </source>
</evidence>
<comment type="catalytic activity">
    <reaction evidence="15">
        <text>L-threonyl-[protein] + ATP = O-phospho-L-threonyl-[protein] + ADP + H(+)</text>
        <dbReference type="Rhea" id="RHEA:46608"/>
        <dbReference type="Rhea" id="RHEA-COMP:11060"/>
        <dbReference type="Rhea" id="RHEA-COMP:11605"/>
        <dbReference type="ChEBI" id="CHEBI:15378"/>
        <dbReference type="ChEBI" id="CHEBI:30013"/>
        <dbReference type="ChEBI" id="CHEBI:30616"/>
        <dbReference type="ChEBI" id="CHEBI:61977"/>
        <dbReference type="ChEBI" id="CHEBI:456216"/>
        <dbReference type="EC" id="2.7.11.1"/>
    </reaction>
</comment>
<dbReference type="EC" id="2.7.11.1" evidence="2"/>
<evidence type="ECO:0000259" key="18">
    <source>
        <dbReference type="PROSITE" id="PS50290"/>
    </source>
</evidence>
<keyword evidence="9" id="KW-0067">ATP-binding</keyword>
<dbReference type="SMART" id="SM00146">
    <property type="entry name" value="PI3Kc"/>
    <property type="match status" value="1"/>
</dbReference>
<dbReference type="SUPFAM" id="SSF56112">
    <property type="entry name" value="Protein kinase-like (PK-like)"/>
    <property type="match status" value="1"/>
</dbReference>
<gene>
    <name evidence="20" type="ORF">M407DRAFT_223303</name>
</gene>
<dbReference type="InterPro" id="IPR000403">
    <property type="entry name" value="PI3/4_kinase_cat_dom"/>
</dbReference>
<dbReference type="PANTHER" id="PTHR37079:SF4">
    <property type="entry name" value="SERINE_THREONINE-PROTEIN KINASE ATM"/>
    <property type="match status" value="1"/>
</dbReference>
<evidence type="ECO:0000256" key="17">
    <source>
        <dbReference type="SAM" id="MobiDB-lite"/>
    </source>
</evidence>
<dbReference type="GO" id="GO:0006281">
    <property type="term" value="P:DNA repair"/>
    <property type="evidence" value="ECO:0007669"/>
    <property type="project" value="InterPro"/>
</dbReference>
<evidence type="ECO:0000256" key="7">
    <source>
        <dbReference type="ARBA" id="ARBA00022763"/>
    </source>
</evidence>
<dbReference type="SMART" id="SM01343">
    <property type="entry name" value="FATC"/>
    <property type="match status" value="1"/>
</dbReference>
<dbReference type="EMBL" id="KN822970">
    <property type="protein sequence ID" value="KIO30591.1"/>
    <property type="molecule type" value="Genomic_DNA"/>
</dbReference>
<sequence>MKIRSLTNVQVPIATEQLEPDPTGKYEHIVTIQSYYPSFTTAGGINLPKITRCLGSDGIARKQLGQGDDDMRQDAVMEQVFELVNYLLAGDRETRKRRLCVRTYKVLPLAPQAGIIEFVPDTIPLKSWLDRAHPKYRPNDMSEGEAAKRLHSARERRQDVVEAYLTVCARLKPVMRHFFTEASKLPMAWFGMRLNYARSVATTSIVGHMIGLGDRHTSNILLQDQTGEVVHIDLGIAFDQGRQLGIPELVPFRLTRDMVDGLGTSGVEGVFRRCSEETLRVLREDSNVIMTVLGVFKTDPLYSWTVHPLKLRRKQQETVPAATARSTRPGPDTHSTMDTAGGMEDQPMETDTVEKLAERALASVARKLDKSLSVSHDVQELISQATDPNNLGKIYFGTCCGFYSRFLNIVTDPPNMKAGDLGCEPAVNMHLQFPPHLILRARIPSHSKRLCTAVVE</sequence>
<dbReference type="InterPro" id="IPR036940">
    <property type="entry name" value="PI3/4_kinase_cat_sf"/>
</dbReference>
<keyword evidence="7" id="KW-0227">DNA damage</keyword>
<feature type="domain" description="PI3K/PI4K catalytic" evidence="18">
    <location>
        <begin position="35"/>
        <end position="344"/>
    </location>
</feature>
<dbReference type="InterPro" id="IPR011009">
    <property type="entry name" value="Kinase-like_dom_sf"/>
</dbReference>
<evidence type="ECO:0000256" key="15">
    <source>
        <dbReference type="ARBA" id="ARBA00047899"/>
    </source>
</evidence>
<evidence type="ECO:0000256" key="4">
    <source>
        <dbReference type="ARBA" id="ARBA00020288"/>
    </source>
</evidence>
<name>A0A0C3QQ71_9AGAM</name>
<keyword evidence="8" id="KW-0418">Kinase</keyword>
<dbReference type="InterPro" id="IPR038980">
    <property type="entry name" value="ATM_plant"/>
</dbReference>
<evidence type="ECO:0000256" key="14">
    <source>
        <dbReference type="ARBA" id="ARBA00032467"/>
    </source>
</evidence>
<dbReference type="Pfam" id="PF00454">
    <property type="entry name" value="PI3_PI4_kinase"/>
    <property type="match status" value="1"/>
</dbReference>
<dbReference type="Proteomes" id="UP000054248">
    <property type="component" value="Unassembled WGS sequence"/>
</dbReference>
<dbReference type="InterPro" id="IPR003152">
    <property type="entry name" value="FATC_dom"/>
</dbReference>
<evidence type="ECO:0000313" key="21">
    <source>
        <dbReference type="Proteomes" id="UP000054248"/>
    </source>
</evidence>
<comment type="catalytic activity">
    <reaction evidence="16">
        <text>L-seryl-[protein] + ATP = O-phospho-L-seryl-[protein] + ADP + H(+)</text>
        <dbReference type="Rhea" id="RHEA:17989"/>
        <dbReference type="Rhea" id="RHEA-COMP:9863"/>
        <dbReference type="Rhea" id="RHEA-COMP:11604"/>
        <dbReference type="ChEBI" id="CHEBI:15378"/>
        <dbReference type="ChEBI" id="CHEBI:29999"/>
        <dbReference type="ChEBI" id="CHEBI:30616"/>
        <dbReference type="ChEBI" id="CHEBI:83421"/>
        <dbReference type="ChEBI" id="CHEBI:456216"/>
        <dbReference type="EC" id="2.7.11.1"/>
    </reaction>
</comment>
<dbReference type="GO" id="GO:0005634">
    <property type="term" value="C:nucleus"/>
    <property type="evidence" value="ECO:0007669"/>
    <property type="project" value="UniProtKB-SubCell"/>
</dbReference>